<keyword evidence="1" id="KW-0812">Transmembrane</keyword>
<accession>A0A1B7M0I8</accession>
<evidence type="ECO:0000256" key="1">
    <source>
        <dbReference type="SAM" id="Phobius"/>
    </source>
</evidence>
<evidence type="ECO:0000259" key="2">
    <source>
        <dbReference type="Pfam" id="PF02698"/>
    </source>
</evidence>
<reference evidence="3 4" key="1">
    <citation type="submission" date="2016-04" db="EMBL/GenBank/DDBJ databases">
        <title>First whole genome shotgun sequence of the bacterium Enteractinococcus sp. strain UASWS1574.</title>
        <authorList>
            <person name="Crovadore J."/>
            <person name="Chablais R."/>
            <person name="Lefort F."/>
        </authorList>
    </citation>
    <scope>NUCLEOTIDE SEQUENCE [LARGE SCALE GENOMIC DNA]</scope>
    <source>
        <strain evidence="3 4">UASWS1574</strain>
    </source>
</reference>
<protein>
    <recommendedName>
        <fullName evidence="2">DUF218 domain-containing protein</fullName>
    </recommendedName>
</protein>
<dbReference type="InterPro" id="IPR003848">
    <property type="entry name" value="DUF218"/>
</dbReference>
<name>A0A1B7M0I8_9MICC</name>
<organism evidence="3 4">
    <name type="scientific">Enteractinococcus helveticum</name>
    <dbReference type="NCBI Taxonomy" id="1837282"/>
    <lineage>
        <taxon>Bacteria</taxon>
        <taxon>Bacillati</taxon>
        <taxon>Actinomycetota</taxon>
        <taxon>Actinomycetes</taxon>
        <taxon>Micrococcales</taxon>
        <taxon>Micrococcaceae</taxon>
    </lineage>
</organism>
<evidence type="ECO:0000313" key="4">
    <source>
        <dbReference type="Proteomes" id="UP000078292"/>
    </source>
</evidence>
<dbReference type="OrthoDB" id="4772924at2"/>
<dbReference type="EMBL" id="LXEY01000015">
    <property type="protein sequence ID" value="OAV61768.1"/>
    <property type="molecule type" value="Genomic_DNA"/>
</dbReference>
<gene>
    <name evidence="3" type="ORF">A6F49_07690</name>
</gene>
<feature type="transmembrane region" description="Helical" evidence="1">
    <location>
        <begin position="21"/>
        <end position="43"/>
    </location>
</feature>
<keyword evidence="1" id="KW-1133">Transmembrane helix</keyword>
<keyword evidence="1" id="KW-0472">Membrane</keyword>
<dbReference type="Pfam" id="PF02698">
    <property type="entry name" value="DUF218"/>
    <property type="match status" value="1"/>
</dbReference>
<evidence type="ECO:0000313" key="3">
    <source>
        <dbReference type="EMBL" id="OAV61768.1"/>
    </source>
</evidence>
<proteinExistence type="predicted"/>
<dbReference type="RefSeq" id="WP_052504774.1">
    <property type="nucleotide sequence ID" value="NZ_LXEY01000015.1"/>
</dbReference>
<dbReference type="AlphaFoldDB" id="A0A1B7M0I8"/>
<sequence>MTTTLNDKKTRVGVKPTPLKLFIRAALALLTVWVLFFSGGVVFPVQGEIEAHSDAVVSLAPQEHRLFTALQVVEADNPEALVISHFDGQMGLNGSGESQQQIDVTDYCEEHSGNGVICFTPSEVATIGEAFAVRDIAAQESWETVTVVTSRWHAFRAHYIFEQCIGDDIEVNLVHSDSDELSATDWFAHLVYENAAFFKALWQTTTRC</sequence>
<feature type="domain" description="DUF218" evidence="2">
    <location>
        <begin position="60"/>
        <end position="168"/>
    </location>
</feature>
<dbReference type="Proteomes" id="UP000078292">
    <property type="component" value="Unassembled WGS sequence"/>
</dbReference>
<keyword evidence="4" id="KW-1185">Reference proteome</keyword>
<comment type="caution">
    <text evidence="3">The sequence shown here is derived from an EMBL/GenBank/DDBJ whole genome shotgun (WGS) entry which is preliminary data.</text>
</comment>